<dbReference type="AlphaFoldDB" id="A0A8J9VZ06"/>
<reference evidence="2" key="1">
    <citation type="submission" date="2022-01" db="EMBL/GenBank/DDBJ databases">
        <authorList>
            <person name="Braso-Vives M."/>
        </authorList>
    </citation>
    <scope>NUCLEOTIDE SEQUENCE</scope>
</reference>
<accession>A0A8J9VZ06</accession>
<keyword evidence="3" id="KW-1185">Reference proteome</keyword>
<dbReference type="OrthoDB" id="10311583at2759"/>
<name>A0A8J9VZ06_BRALA</name>
<feature type="signal peptide" evidence="1">
    <location>
        <begin position="1"/>
        <end position="24"/>
    </location>
</feature>
<dbReference type="Proteomes" id="UP000838412">
    <property type="component" value="Chromosome 1"/>
</dbReference>
<protein>
    <submittedName>
        <fullName evidence="2">Hypp272 protein</fullName>
    </submittedName>
</protein>
<keyword evidence="1" id="KW-0732">Signal</keyword>
<organism evidence="2 3">
    <name type="scientific">Branchiostoma lanceolatum</name>
    <name type="common">Common lancelet</name>
    <name type="synonym">Amphioxus lanceolatum</name>
    <dbReference type="NCBI Taxonomy" id="7740"/>
    <lineage>
        <taxon>Eukaryota</taxon>
        <taxon>Metazoa</taxon>
        <taxon>Chordata</taxon>
        <taxon>Cephalochordata</taxon>
        <taxon>Leptocardii</taxon>
        <taxon>Amphioxiformes</taxon>
        <taxon>Branchiostomatidae</taxon>
        <taxon>Branchiostoma</taxon>
    </lineage>
</organism>
<gene>
    <name evidence="2" type="primary">Hypp272</name>
    <name evidence="2" type="ORF">BLAG_LOCUS959</name>
</gene>
<sequence length="89" mass="10024">MKVVFLSAVVVASLVLMCSHQVVGGNVWDLLDQVNKRSCQGKITQGQFCKPHDQKDVCCGYMGCYNVRGHDCDPQKEVCICRPKNRYPF</sequence>
<evidence type="ECO:0000313" key="2">
    <source>
        <dbReference type="EMBL" id="CAH1230019.1"/>
    </source>
</evidence>
<evidence type="ECO:0000313" key="3">
    <source>
        <dbReference type="Proteomes" id="UP000838412"/>
    </source>
</evidence>
<feature type="chain" id="PRO_5035461454" evidence="1">
    <location>
        <begin position="25"/>
        <end position="89"/>
    </location>
</feature>
<dbReference type="EMBL" id="OV696686">
    <property type="protein sequence ID" value="CAH1230019.1"/>
    <property type="molecule type" value="Genomic_DNA"/>
</dbReference>
<evidence type="ECO:0000256" key="1">
    <source>
        <dbReference type="SAM" id="SignalP"/>
    </source>
</evidence>
<proteinExistence type="predicted"/>